<evidence type="ECO:0000313" key="3">
    <source>
        <dbReference type="Proteomes" id="UP001341840"/>
    </source>
</evidence>
<name>A0ABU6UTV7_9FABA</name>
<feature type="compositionally biased region" description="Acidic residues" evidence="1">
    <location>
        <begin position="16"/>
        <end position="30"/>
    </location>
</feature>
<sequence length="112" mass="12393">MDEFLEIKNEPNGEEHVDENEEVHDMEEQDQEHVSPNEVADINKTTKGPPPPPAVPWRTEVIHQCSSKGRAIPRPLASIISAKEIIPKADRAIARPHICTRTTGAHCGADLC</sequence>
<evidence type="ECO:0000256" key="1">
    <source>
        <dbReference type="SAM" id="MobiDB-lite"/>
    </source>
</evidence>
<reference evidence="2 3" key="1">
    <citation type="journal article" date="2023" name="Plants (Basel)">
        <title>Bridging the Gap: Combining Genomics and Transcriptomics Approaches to Understand Stylosanthes scabra, an Orphan Legume from the Brazilian Caatinga.</title>
        <authorList>
            <person name="Ferreira-Neto J.R.C."/>
            <person name="da Silva M.D."/>
            <person name="Binneck E."/>
            <person name="de Melo N.F."/>
            <person name="da Silva R.H."/>
            <person name="de Melo A.L.T.M."/>
            <person name="Pandolfi V."/>
            <person name="Bustamante F.O."/>
            <person name="Brasileiro-Vidal A.C."/>
            <person name="Benko-Iseppon A.M."/>
        </authorList>
    </citation>
    <scope>NUCLEOTIDE SEQUENCE [LARGE SCALE GENOMIC DNA]</scope>
    <source>
        <tissue evidence="2">Leaves</tissue>
    </source>
</reference>
<feature type="compositionally biased region" description="Basic and acidic residues" evidence="1">
    <location>
        <begin position="1"/>
        <end position="15"/>
    </location>
</feature>
<evidence type="ECO:0000313" key="2">
    <source>
        <dbReference type="EMBL" id="MED6164586.1"/>
    </source>
</evidence>
<protein>
    <submittedName>
        <fullName evidence="2">Uncharacterized protein</fullName>
    </submittedName>
</protein>
<organism evidence="2 3">
    <name type="scientific">Stylosanthes scabra</name>
    <dbReference type="NCBI Taxonomy" id="79078"/>
    <lineage>
        <taxon>Eukaryota</taxon>
        <taxon>Viridiplantae</taxon>
        <taxon>Streptophyta</taxon>
        <taxon>Embryophyta</taxon>
        <taxon>Tracheophyta</taxon>
        <taxon>Spermatophyta</taxon>
        <taxon>Magnoliopsida</taxon>
        <taxon>eudicotyledons</taxon>
        <taxon>Gunneridae</taxon>
        <taxon>Pentapetalae</taxon>
        <taxon>rosids</taxon>
        <taxon>fabids</taxon>
        <taxon>Fabales</taxon>
        <taxon>Fabaceae</taxon>
        <taxon>Papilionoideae</taxon>
        <taxon>50 kb inversion clade</taxon>
        <taxon>dalbergioids sensu lato</taxon>
        <taxon>Dalbergieae</taxon>
        <taxon>Pterocarpus clade</taxon>
        <taxon>Stylosanthes</taxon>
    </lineage>
</organism>
<keyword evidence="3" id="KW-1185">Reference proteome</keyword>
<proteinExistence type="predicted"/>
<dbReference type="Proteomes" id="UP001341840">
    <property type="component" value="Unassembled WGS sequence"/>
</dbReference>
<dbReference type="EMBL" id="JASCZI010122665">
    <property type="protein sequence ID" value="MED6164586.1"/>
    <property type="molecule type" value="Genomic_DNA"/>
</dbReference>
<accession>A0ABU6UTV7</accession>
<gene>
    <name evidence="2" type="ORF">PIB30_091573</name>
</gene>
<feature type="region of interest" description="Disordered" evidence="1">
    <location>
        <begin position="1"/>
        <end position="56"/>
    </location>
</feature>
<comment type="caution">
    <text evidence="2">The sequence shown here is derived from an EMBL/GenBank/DDBJ whole genome shotgun (WGS) entry which is preliminary data.</text>
</comment>